<feature type="compositionally biased region" description="Basic and acidic residues" evidence="1">
    <location>
        <begin position="103"/>
        <end position="114"/>
    </location>
</feature>
<feature type="region of interest" description="Disordered" evidence="1">
    <location>
        <begin position="88"/>
        <end position="114"/>
    </location>
</feature>
<feature type="region of interest" description="Disordered" evidence="1">
    <location>
        <begin position="37"/>
        <end position="73"/>
    </location>
</feature>
<feature type="compositionally biased region" description="Polar residues" evidence="1">
    <location>
        <begin position="88"/>
        <end position="101"/>
    </location>
</feature>
<gene>
    <name evidence="2" type="ORF">CORC01_12651</name>
</gene>
<organism evidence="2 3">
    <name type="scientific">Colletotrichum orchidophilum</name>
    <dbReference type="NCBI Taxonomy" id="1209926"/>
    <lineage>
        <taxon>Eukaryota</taxon>
        <taxon>Fungi</taxon>
        <taxon>Dikarya</taxon>
        <taxon>Ascomycota</taxon>
        <taxon>Pezizomycotina</taxon>
        <taxon>Sordariomycetes</taxon>
        <taxon>Hypocreomycetidae</taxon>
        <taxon>Glomerellales</taxon>
        <taxon>Glomerellaceae</taxon>
        <taxon>Colletotrichum</taxon>
    </lineage>
</organism>
<keyword evidence="3" id="KW-1185">Reference proteome</keyword>
<feature type="compositionally biased region" description="Polar residues" evidence="1">
    <location>
        <begin position="44"/>
        <end position="62"/>
    </location>
</feature>
<sequence>MMRENVWAVDAGDAANILTAPTLRIRYGYATVTASVHGDARTGSGHSSEPSDLGPSTASSCVKRSDGTRQGMPLPVFYLRHQLTFSARSRASSGKTVSVARNGNEDQRRRGANN</sequence>
<accession>A0A1G4ASE0</accession>
<reference evidence="2 3" key="1">
    <citation type="submission" date="2016-09" db="EMBL/GenBank/DDBJ databases">
        <authorList>
            <person name="Capua I."/>
            <person name="De Benedictis P."/>
            <person name="Joannis T."/>
            <person name="Lombin L.H."/>
            <person name="Cattoli G."/>
        </authorList>
    </citation>
    <scope>NUCLEOTIDE SEQUENCE [LARGE SCALE GENOMIC DNA]</scope>
    <source>
        <strain evidence="2 3">IMI 309357</strain>
    </source>
</reference>
<dbReference type="Proteomes" id="UP000176998">
    <property type="component" value="Unassembled WGS sequence"/>
</dbReference>
<comment type="caution">
    <text evidence="2">The sequence shown here is derived from an EMBL/GenBank/DDBJ whole genome shotgun (WGS) entry which is preliminary data.</text>
</comment>
<protein>
    <submittedName>
        <fullName evidence="2">Uncharacterized protein</fullName>
    </submittedName>
</protein>
<dbReference type="AlphaFoldDB" id="A0A1G4ASE0"/>
<dbReference type="GeneID" id="34565780"/>
<dbReference type="RefSeq" id="XP_022469241.1">
    <property type="nucleotide sequence ID" value="XM_022624270.1"/>
</dbReference>
<proteinExistence type="predicted"/>
<name>A0A1G4ASE0_9PEZI</name>
<evidence type="ECO:0000313" key="3">
    <source>
        <dbReference type="Proteomes" id="UP000176998"/>
    </source>
</evidence>
<evidence type="ECO:0000256" key="1">
    <source>
        <dbReference type="SAM" id="MobiDB-lite"/>
    </source>
</evidence>
<dbReference type="EMBL" id="MJBS01000160">
    <property type="protein sequence ID" value="OHE92070.1"/>
    <property type="molecule type" value="Genomic_DNA"/>
</dbReference>
<evidence type="ECO:0000313" key="2">
    <source>
        <dbReference type="EMBL" id="OHE92070.1"/>
    </source>
</evidence>